<dbReference type="PANTHER" id="PTHR43591:SF10">
    <property type="entry name" value="ABC TRANSMEMBRANE TYPE-1 DOMAIN-CONTAINING PROTEIN-RELATED"/>
    <property type="match status" value="1"/>
</dbReference>
<dbReference type="GO" id="GO:0008168">
    <property type="term" value="F:methyltransferase activity"/>
    <property type="evidence" value="ECO:0007669"/>
    <property type="project" value="TreeGrafter"/>
</dbReference>
<proteinExistence type="predicted"/>
<gene>
    <name evidence="2" type="ORF">TWF694_002043</name>
</gene>
<evidence type="ECO:0000256" key="1">
    <source>
        <dbReference type="SAM" id="MobiDB-lite"/>
    </source>
</evidence>
<dbReference type="InterPro" id="IPR029063">
    <property type="entry name" value="SAM-dependent_MTases_sf"/>
</dbReference>
<dbReference type="CDD" id="cd02440">
    <property type="entry name" value="AdoMet_MTases"/>
    <property type="match status" value="1"/>
</dbReference>
<evidence type="ECO:0000313" key="2">
    <source>
        <dbReference type="EMBL" id="KAK6535588.1"/>
    </source>
</evidence>
<feature type="region of interest" description="Disordered" evidence="1">
    <location>
        <begin position="1"/>
        <end position="37"/>
    </location>
</feature>
<dbReference type="Pfam" id="PF13489">
    <property type="entry name" value="Methyltransf_23"/>
    <property type="match status" value="1"/>
</dbReference>
<protein>
    <recommendedName>
        <fullName evidence="4">Methyltransferase</fullName>
    </recommendedName>
</protein>
<sequence length="362" mass="40356">MADSSQSSPPKHAGSSPRSAAGSPPAQSSPPAANVVVEGQVSTTIHPEIEADYSESAYSDNDLGSDTTSLKSEILHYRFENGRRYHSSSIAEDNEYFVPNDEIESDRLDLTHHVMRIMQNGNLFGAPIGRNPQKILDIGTGTGIWAIEVADMFPSATVIGNDLSPIQPACVQFEIDDVEKEWTHTEGSFDLIYSRYMLGSIRDWPRLIRQAYKALRPGGYLEILEPDSTLHSDDGTLREDSPLMDWNRRFIAAAEAELGSSIIEAPRYKGYIVDAGFVDIHEDIFKLPNAPWPKDKNLKMAGKYHMPALLEGLEPLSLHVLTKAGMSLAETRVLFDRAKMDVRNKGIHTYFNLHRYVARKPE</sequence>
<comment type="caution">
    <text evidence="2">The sequence shown here is derived from an EMBL/GenBank/DDBJ whole genome shotgun (WGS) entry which is preliminary data.</text>
</comment>
<dbReference type="SUPFAM" id="SSF53335">
    <property type="entry name" value="S-adenosyl-L-methionine-dependent methyltransferases"/>
    <property type="match status" value="1"/>
</dbReference>
<keyword evidence="3" id="KW-1185">Reference proteome</keyword>
<reference evidence="2 3" key="1">
    <citation type="submission" date="2019-10" db="EMBL/GenBank/DDBJ databases">
        <authorList>
            <person name="Palmer J.M."/>
        </authorList>
    </citation>
    <scope>NUCLEOTIDE SEQUENCE [LARGE SCALE GENOMIC DNA]</scope>
    <source>
        <strain evidence="2 3">TWF694</strain>
    </source>
</reference>
<evidence type="ECO:0000313" key="3">
    <source>
        <dbReference type="Proteomes" id="UP001365542"/>
    </source>
</evidence>
<name>A0AAV9X5S3_9PEZI</name>
<dbReference type="Proteomes" id="UP001365542">
    <property type="component" value="Unassembled WGS sequence"/>
</dbReference>
<organism evidence="2 3">
    <name type="scientific">Orbilia ellipsospora</name>
    <dbReference type="NCBI Taxonomy" id="2528407"/>
    <lineage>
        <taxon>Eukaryota</taxon>
        <taxon>Fungi</taxon>
        <taxon>Dikarya</taxon>
        <taxon>Ascomycota</taxon>
        <taxon>Pezizomycotina</taxon>
        <taxon>Orbiliomycetes</taxon>
        <taxon>Orbiliales</taxon>
        <taxon>Orbiliaceae</taxon>
        <taxon>Orbilia</taxon>
    </lineage>
</organism>
<dbReference type="Gene3D" id="3.40.50.150">
    <property type="entry name" value="Vaccinia Virus protein VP39"/>
    <property type="match status" value="1"/>
</dbReference>
<feature type="compositionally biased region" description="Low complexity" evidence="1">
    <location>
        <begin position="13"/>
        <end position="33"/>
    </location>
</feature>
<dbReference type="PANTHER" id="PTHR43591">
    <property type="entry name" value="METHYLTRANSFERASE"/>
    <property type="match status" value="1"/>
</dbReference>
<dbReference type="EMBL" id="JAVHJO010000010">
    <property type="protein sequence ID" value="KAK6535588.1"/>
    <property type="molecule type" value="Genomic_DNA"/>
</dbReference>
<accession>A0AAV9X5S3</accession>
<dbReference type="AlphaFoldDB" id="A0AAV9X5S3"/>
<evidence type="ECO:0008006" key="4">
    <source>
        <dbReference type="Google" id="ProtNLM"/>
    </source>
</evidence>